<dbReference type="EMBL" id="MSDU01000022">
    <property type="protein sequence ID" value="OLN22231.1"/>
    <property type="molecule type" value="Genomic_DNA"/>
</dbReference>
<dbReference type="PANTHER" id="PTHR38454">
    <property type="entry name" value="INTEGRAL MEMBRANE PROTEIN-RELATED"/>
    <property type="match status" value="1"/>
</dbReference>
<protein>
    <recommendedName>
        <fullName evidence="4">YfhO family protein</fullName>
    </recommendedName>
</protein>
<feature type="transmembrane region" description="Helical" evidence="1">
    <location>
        <begin position="107"/>
        <end position="132"/>
    </location>
</feature>
<dbReference type="Pfam" id="PF09586">
    <property type="entry name" value="YfhO"/>
    <property type="match status" value="1"/>
</dbReference>
<feature type="transmembrane region" description="Helical" evidence="1">
    <location>
        <begin position="400"/>
        <end position="420"/>
    </location>
</feature>
<gene>
    <name evidence="2" type="ORF">BTO30_10815</name>
</gene>
<organism evidence="2 3">
    <name type="scientific">Domibacillus antri</name>
    <dbReference type="NCBI Taxonomy" id="1714264"/>
    <lineage>
        <taxon>Bacteria</taxon>
        <taxon>Bacillati</taxon>
        <taxon>Bacillota</taxon>
        <taxon>Bacilli</taxon>
        <taxon>Bacillales</taxon>
        <taxon>Bacillaceae</taxon>
        <taxon>Domibacillus</taxon>
    </lineage>
</organism>
<feature type="transmembrane region" description="Helical" evidence="1">
    <location>
        <begin position="138"/>
        <end position="158"/>
    </location>
</feature>
<proteinExistence type="predicted"/>
<feature type="transmembrane region" description="Helical" evidence="1">
    <location>
        <begin position="239"/>
        <end position="263"/>
    </location>
</feature>
<accession>A0A1Q8Q4M8</accession>
<feature type="transmembrane region" description="Helical" evidence="1">
    <location>
        <begin position="190"/>
        <end position="218"/>
    </location>
</feature>
<keyword evidence="3" id="KW-1185">Reference proteome</keyword>
<keyword evidence="1" id="KW-1133">Transmembrane helix</keyword>
<evidence type="ECO:0000313" key="3">
    <source>
        <dbReference type="Proteomes" id="UP000185568"/>
    </source>
</evidence>
<keyword evidence="1" id="KW-0472">Membrane</keyword>
<feature type="transmembrane region" description="Helical" evidence="1">
    <location>
        <begin position="283"/>
        <end position="301"/>
    </location>
</feature>
<feature type="transmembrane region" description="Helical" evidence="1">
    <location>
        <begin position="835"/>
        <end position="854"/>
    </location>
</feature>
<dbReference type="AlphaFoldDB" id="A0A1Q8Q4M8"/>
<dbReference type="STRING" id="1714264.BTO30_10815"/>
<evidence type="ECO:0000256" key="1">
    <source>
        <dbReference type="SAM" id="Phobius"/>
    </source>
</evidence>
<evidence type="ECO:0000313" key="2">
    <source>
        <dbReference type="EMBL" id="OLN22231.1"/>
    </source>
</evidence>
<name>A0A1Q8Q4M8_9BACI</name>
<dbReference type="InterPro" id="IPR018580">
    <property type="entry name" value="Uncharacterised_YfhO"/>
</dbReference>
<evidence type="ECO:0008006" key="4">
    <source>
        <dbReference type="Google" id="ProtNLM"/>
    </source>
</evidence>
<feature type="transmembrane region" description="Helical" evidence="1">
    <location>
        <begin position="310"/>
        <end position="334"/>
    </location>
</feature>
<comment type="caution">
    <text evidence="2">The sequence shown here is derived from an EMBL/GenBank/DDBJ whole genome shotgun (WGS) entry which is preliminary data.</text>
</comment>
<feature type="transmembrane region" description="Helical" evidence="1">
    <location>
        <begin position="370"/>
        <end position="388"/>
    </location>
</feature>
<dbReference type="Proteomes" id="UP000185568">
    <property type="component" value="Unassembled WGS sequence"/>
</dbReference>
<keyword evidence="1" id="KW-0812">Transmembrane</keyword>
<sequence length="875" mass="100436">MSKKSIWLLLLGSLLLSAAAHVFFLHEWTEGRFMAGPNDGLSQIVPFKTFIYEQYSKGTFFYSWGFGLGGGFYSQLAYYYSTSAVFLLTMCAVFLMESFHIIGPPDFFFWLKAGLIVSILRLSVILFVSTLVYRYMNIHTAAAFSGAAVYGVSIMYFRHVVFWEFFADAMLWVPLLVFGVEKIIREERSLLFIVTLSFMLIHNFYFAYINLIFLFIYMVFRWMFPLTESELSKGRQLKWFIQGGGISFCISAVALLPAVYGFLNNARPVYQQEIPWFDFTDNILFSSRFIILPSLVVLFLLTRSFYQHRVFAFFAALSLFLVLLHFSPLAASAFNGFSAPQYRWEYVLSFTAGGVTGAGLNLLRNTHFRPVFGSVAGTILLYGLIGYAEQRLPISSGQLKALYAFILSLLLMTVIIVLLFSWKKKKWTRMMLQGWVLLSSVLVVNVYQKYAVSDYSVHQVSNKFLTSDDFNSEEQQQLIEKIKHEEGDRLFRIDWMTAARNNTPIVQGFNGTSLYSSILNEALLFFYWHDLKIDMGRESVSRFATLGSRSNLHSLLQADYWMREKNKSGQAPYGFVLFAESENYVVYKNTMPLPFVRTVKNVFSEKDLQSAPPLDREHAMLEGIILNRSSTRQPSKETNHIGSTVMETIGAAYQQNRLTVSEKTGGIDLIPDRKLLGSGDFYVHFTIENLDGKGFSLKVNDYRTTRKHGASIYKTGVNDLVIRVPKREKVSIRVPEGRYELKGLALYEEDYRELKMAAGKEADNPSFEWNRNKISIDYHNRSGEMYMMLPIPYEKGWELSINGEQQPVEKANYAWTGFALKEGINHIEFVYYPPYFQMSLFLSLAGILGAVIICRRRPICRLKNPHFKEKQNGEN</sequence>
<reference evidence="2 3" key="1">
    <citation type="submission" date="2016-12" db="EMBL/GenBank/DDBJ databases">
        <title>Domibacillus antri genome sequencing.</title>
        <authorList>
            <person name="Verma A."/>
            <person name="Krishnamurthi S."/>
        </authorList>
    </citation>
    <scope>NUCLEOTIDE SEQUENCE [LARGE SCALE GENOMIC DNA]</scope>
    <source>
        <strain evidence="2 3">XD80</strain>
    </source>
</reference>
<dbReference type="PANTHER" id="PTHR38454:SF1">
    <property type="entry name" value="INTEGRAL MEMBRANE PROTEIN"/>
    <property type="match status" value="1"/>
</dbReference>
<dbReference type="OrthoDB" id="9815466at2"/>
<dbReference type="RefSeq" id="WP_075398741.1">
    <property type="nucleotide sequence ID" value="NZ_MSDU01000022.1"/>
</dbReference>
<feature type="transmembrane region" description="Helical" evidence="1">
    <location>
        <begin position="346"/>
        <end position="363"/>
    </location>
</feature>
<feature type="transmembrane region" description="Helical" evidence="1">
    <location>
        <begin position="77"/>
        <end position="95"/>
    </location>
</feature>